<dbReference type="Pfam" id="PF14649">
    <property type="entry name" value="Spatacsin_C"/>
    <property type="match status" value="1"/>
</dbReference>
<sequence>VRCLAAQFGPALQAHLSLAFQELQVFSQREGGGLSGPQELTPHREEDLLLVLLKSQEEAAPDSFLLKEALEQRCPLLAVMAACQQGAELVPCLCVWVLTSVDEVTFGEATSHLADAPPHHQWTLHDLSIIWKTLLGRGHVRPLLRGFSLFQRDCPLVLVLQMFELCCDYRNFSEAKAKLLDFQRTLISMRSLPPGPEALLPLQWVESQASELLLSTLQRCSSQYDLHRLLLLLRDVQKLLKSNGPDFRKLSELSELLQGSEVSLPPRLLQCTSPSVQQEELQAVVDALQEEGRFREARQGAMLGGLPTHTLLLTQLLQDVNSQKSKRQWSRLETRVSLWRKCHDQLQADGIDPEPASLFFLSQAKKDSGGAELLEVQERCLLLLLSSHWLSRLVPAPRGRLESLEKQLWAERVRGRVLAGATEKQSVFNLSITQETTSAYELMVKEFCFSNIPCMKEEEGLMAEESLKVEEGLSTEEGLRAEEGLSTEAGLSKVEGLSMKEGLSTEEGFSTKEGLSVEEGLSMEEGLSVEEGLSMKEGLSVEESLSTEELREEDTLSPEERCILGTLVDQLLDEGSIHEASRVCRYFSLQHGDMKLKKITSSPSFSSLSSFVVLPLPEDQVAMQLQKLVDQCRHGNNFCRQVLSLYQLSKELQLSFRQIHSQDPGSVLQSLLQSEQPERFRKARAFIKAQSLSAESVSGLLASSLMRALLDSSTELQPECQVFRPAEGRDSLLSLIKLCDDPNLLLIVAHDCFSLTCNMEGIVRVLQAARHLSHAHLAPREHYGLLVRLLTGIGRYNEMTYVFDLLHQNHRFEMLLRKKMDTDRGQSSSLKTALLDYLKRCLPADSEKHNMVALCFSMRREIGENHEMAARTQLKIIESQAWVVTPELKSSLVKVLGLLKDAAESFSKDSCVRQATRCVRTAKLVALQLHFLKQDSDLQLVNLQPPELLSAVTVLPSCYQVLVVAEAYGYSPDWSHILFQKVILSGDFVYLDDFKRLRPLTSALFEDIFKKLDGAPCSVSNARRLLSHCEHVFSRYRLAYQQNLLDVSKALLQDTHSSGYLRDRLAS</sequence>
<accession>A0AAD6F275</accession>
<dbReference type="GO" id="GO:0045202">
    <property type="term" value="C:synapse"/>
    <property type="evidence" value="ECO:0007669"/>
    <property type="project" value="TreeGrafter"/>
</dbReference>
<feature type="non-terminal residue" evidence="3">
    <location>
        <position position="1"/>
    </location>
</feature>
<dbReference type="GO" id="GO:0007409">
    <property type="term" value="P:axonogenesis"/>
    <property type="evidence" value="ECO:0007669"/>
    <property type="project" value="TreeGrafter"/>
</dbReference>
<dbReference type="GO" id="GO:0048489">
    <property type="term" value="P:synaptic vesicle transport"/>
    <property type="evidence" value="ECO:0007669"/>
    <property type="project" value="TreeGrafter"/>
</dbReference>
<gene>
    <name evidence="3" type="ORF">JOQ06_025948</name>
</gene>
<dbReference type="AlphaFoldDB" id="A0AAD6F275"/>
<feature type="domain" description="Spatacsin C-terminal" evidence="2">
    <location>
        <begin position="745"/>
        <end position="1012"/>
    </location>
</feature>
<proteinExistence type="predicted"/>
<dbReference type="InterPro" id="IPR028103">
    <property type="entry name" value="Spatacsin"/>
</dbReference>
<dbReference type="Proteomes" id="UP001219934">
    <property type="component" value="Unassembled WGS sequence"/>
</dbReference>
<name>A0AAD6F275_9TELE</name>
<evidence type="ECO:0000259" key="2">
    <source>
        <dbReference type="Pfam" id="PF14649"/>
    </source>
</evidence>
<organism evidence="3 4">
    <name type="scientific">Pogonophryne albipinna</name>
    <dbReference type="NCBI Taxonomy" id="1090488"/>
    <lineage>
        <taxon>Eukaryota</taxon>
        <taxon>Metazoa</taxon>
        <taxon>Chordata</taxon>
        <taxon>Craniata</taxon>
        <taxon>Vertebrata</taxon>
        <taxon>Euteleostomi</taxon>
        <taxon>Actinopterygii</taxon>
        <taxon>Neopterygii</taxon>
        <taxon>Teleostei</taxon>
        <taxon>Neoteleostei</taxon>
        <taxon>Acanthomorphata</taxon>
        <taxon>Eupercaria</taxon>
        <taxon>Perciformes</taxon>
        <taxon>Notothenioidei</taxon>
        <taxon>Pogonophryne</taxon>
    </lineage>
</organism>
<dbReference type="PANTHER" id="PTHR13650:SF0">
    <property type="entry name" value="SPATACSIN"/>
    <property type="match status" value="1"/>
</dbReference>
<evidence type="ECO:0000313" key="3">
    <source>
        <dbReference type="EMBL" id="KAJ4918476.1"/>
    </source>
</evidence>
<dbReference type="GO" id="GO:0008088">
    <property type="term" value="P:axo-dendritic transport"/>
    <property type="evidence" value="ECO:0007669"/>
    <property type="project" value="TreeGrafter"/>
</dbReference>
<dbReference type="GO" id="GO:0030425">
    <property type="term" value="C:dendrite"/>
    <property type="evidence" value="ECO:0007669"/>
    <property type="project" value="TreeGrafter"/>
</dbReference>
<evidence type="ECO:0000313" key="4">
    <source>
        <dbReference type="Proteomes" id="UP001219934"/>
    </source>
</evidence>
<feature type="region of interest" description="Disordered" evidence="1">
    <location>
        <begin position="502"/>
        <end position="522"/>
    </location>
</feature>
<dbReference type="GO" id="GO:0007268">
    <property type="term" value="P:chemical synaptic transmission"/>
    <property type="evidence" value="ECO:0007669"/>
    <property type="project" value="TreeGrafter"/>
</dbReference>
<dbReference type="EMBL" id="JAPTMU010000481">
    <property type="protein sequence ID" value="KAJ4918476.1"/>
    <property type="molecule type" value="Genomic_DNA"/>
</dbReference>
<dbReference type="InterPro" id="IPR028107">
    <property type="entry name" value="Spatacsin_C_dom"/>
</dbReference>
<dbReference type="PANTHER" id="PTHR13650">
    <property type="entry name" value="SPATACSIN"/>
    <property type="match status" value="1"/>
</dbReference>
<dbReference type="GO" id="GO:0005737">
    <property type="term" value="C:cytoplasm"/>
    <property type="evidence" value="ECO:0007669"/>
    <property type="project" value="TreeGrafter"/>
</dbReference>
<keyword evidence="4" id="KW-1185">Reference proteome</keyword>
<evidence type="ECO:0000256" key="1">
    <source>
        <dbReference type="SAM" id="MobiDB-lite"/>
    </source>
</evidence>
<feature type="region of interest" description="Disordered" evidence="1">
    <location>
        <begin position="534"/>
        <end position="556"/>
    </location>
</feature>
<protein>
    <recommendedName>
        <fullName evidence="2">Spatacsin C-terminal domain-containing protein</fullName>
    </recommendedName>
</protein>
<dbReference type="GO" id="GO:0030424">
    <property type="term" value="C:axon"/>
    <property type="evidence" value="ECO:0007669"/>
    <property type="project" value="TreeGrafter"/>
</dbReference>
<comment type="caution">
    <text evidence="3">The sequence shown here is derived from an EMBL/GenBank/DDBJ whole genome shotgun (WGS) entry which is preliminary data.</text>
</comment>
<reference evidence="3" key="1">
    <citation type="submission" date="2022-11" db="EMBL/GenBank/DDBJ databases">
        <title>Chromosome-level genome of Pogonophryne albipinna.</title>
        <authorList>
            <person name="Jo E."/>
        </authorList>
    </citation>
    <scope>NUCLEOTIDE SEQUENCE</scope>
    <source>
        <strain evidence="3">SGF0006</strain>
        <tissue evidence="3">Muscle</tissue>
    </source>
</reference>